<gene>
    <name evidence="3" type="ORF">BJ875DRAFT_534525</name>
</gene>
<dbReference type="InterPro" id="IPR011009">
    <property type="entry name" value="Kinase-like_dom_sf"/>
</dbReference>
<evidence type="ECO:0000313" key="3">
    <source>
        <dbReference type="EMBL" id="KAG9234833.1"/>
    </source>
</evidence>
<sequence>MNHTNFEPRLDFIRTTIRQQYRLSTAAIDPIEYDPQCIFPYNNFVYRVELSRSPSPSSQHGKVLDAPAAQPGTVAIPDSAQYVVIRLSNADAGLNDLHRVQNEVAAMSLARKALAPRQIVPTVYGWASAAKDQGWILMEYMRGTPLDVEFEEMGSDDKNKTLKEVAGIVWAIQQYELPGSIQGFGGLDFDYDGNIISAPLTVFSCGPFTTYSMLLKGVLYDQLAATDKSPILRGWTAKGTRAKIERFINEDIDRILQSTNTEKKRLIYGDFTMNNFLFDREASQITAILDFDWAHIGLVAEEILRSFHKRYARLPGPYEQDPDRILLRHALLHGFPSPLPAPSRSVRWDIAEMWDSQLVEVGANRPSTLEGIETLSRLYMLLDIICPDMLYNEVIVKQRSRETMEQEKEAAEELLERFLRENQASAGAVLSASCISQTTNDREPSI</sequence>
<dbReference type="Gene3D" id="3.90.1200.10">
    <property type="match status" value="1"/>
</dbReference>
<dbReference type="PANTHER" id="PTHR21310:SF15">
    <property type="entry name" value="AMINOGLYCOSIDE PHOSPHOTRANSFERASE DOMAIN-CONTAINING PROTEIN"/>
    <property type="match status" value="1"/>
</dbReference>
<dbReference type="InterPro" id="IPR002575">
    <property type="entry name" value="Aminoglycoside_PTrfase"/>
</dbReference>
<evidence type="ECO:0000313" key="4">
    <source>
        <dbReference type="Proteomes" id="UP000824998"/>
    </source>
</evidence>
<proteinExistence type="predicted"/>
<dbReference type="EMBL" id="MU251450">
    <property type="protein sequence ID" value="KAG9234833.1"/>
    <property type="molecule type" value="Genomic_DNA"/>
</dbReference>
<dbReference type="SUPFAM" id="SSF56112">
    <property type="entry name" value="Protein kinase-like (PK-like)"/>
    <property type="match status" value="1"/>
</dbReference>
<keyword evidence="4" id="KW-1185">Reference proteome</keyword>
<dbReference type="Pfam" id="PF01636">
    <property type="entry name" value="APH"/>
    <property type="match status" value="1"/>
</dbReference>
<dbReference type="Proteomes" id="UP000824998">
    <property type="component" value="Unassembled WGS sequence"/>
</dbReference>
<protein>
    <recommendedName>
        <fullName evidence="2">Aminoglycoside phosphotransferase domain-containing protein</fullName>
    </recommendedName>
</protein>
<dbReference type="AlphaFoldDB" id="A0A9P7YJ83"/>
<feature type="domain" description="Aminoglycoside phosphotransferase" evidence="2">
    <location>
        <begin position="96"/>
        <end position="307"/>
    </location>
</feature>
<evidence type="ECO:0000256" key="1">
    <source>
        <dbReference type="SAM" id="Coils"/>
    </source>
</evidence>
<evidence type="ECO:0000259" key="2">
    <source>
        <dbReference type="Pfam" id="PF01636"/>
    </source>
</evidence>
<dbReference type="InterPro" id="IPR051678">
    <property type="entry name" value="AGP_Transferase"/>
</dbReference>
<dbReference type="OrthoDB" id="2831558at2759"/>
<organism evidence="3 4">
    <name type="scientific">Amylocarpus encephaloides</name>
    <dbReference type="NCBI Taxonomy" id="45428"/>
    <lineage>
        <taxon>Eukaryota</taxon>
        <taxon>Fungi</taxon>
        <taxon>Dikarya</taxon>
        <taxon>Ascomycota</taxon>
        <taxon>Pezizomycotina</taxon>
        <taxon>Leotiomycetes</taxon>
        <taxon>Helotiales</taxon>
        <taxon>Helotiales incertae sedis</taxon>
        <taxon>Amylocarpus</taxon>
    </lineage>
</organism>
<accession>A0A9P7YJ83</accession>
<name>A0A9P7YJ83_9HELO</name>
<comment type="caution">
    <text evidence="3">The sequence shown here is derived from an EMBL/GenBank/DDBJ whole genome shotgun (WGS) entry which is preliminary data.</text>
</comment>
<dbReference type="PANTHER" id="PTHR21310">
    <property type="entry name" value="AMINOGLYCOSIDE PHOSPHOTRANSFERASE-RELATED-RELATED"/>
    <property type="match status" value="1"/>
</dbReference>
<keyword evidence="1" id="KW-0175">Coiled coil</keyword>
<reference evidence="3" key="1">
    <citation type="journal article" date="2021" name="IMA Fungus">
        <title>Genomic characterization of three marine fungi, including Emericellopsis atlantica sp. nov. with signatures of a generalist lifestyle and marine biomass degradation.</title>
        <authorList>
            <person name="Hagestad O.C."/>
            <person name="Hou L."/>
            <person name="Andersen J.H."/>
            <person name="Hansen E.H."/>
            <person name="Altermark B."/>
            <person name="Li C."/>
            <person name="Kuhnert E."/>
            <person name="Cox R.J."/>
            <person name="Crous P.W."/>
            <person name="Spatafora J.W."/>
            <person name="Lail K."/>
            <person name="Amirebrahimi M."/>
            <person name="Lipzen A."/>
            <person name="Pangilinan J."/>
            <person name="Andreopoulos W."/>
            <person name="Hayes R.D."/>
            <person name="Ng V."/>
            <person name="Grigoriev I.V."/>
            <person name="Jackson S.A."/>
            <person name="Sutton T.D.S."/>
            <person name="Dobson A.D.W."/>
            <person name="Rama T."/>
        </authorList>
    </citation>
    <scope>NUCLEOTIDE SEQUENCE</scope>
    <source>
        <strain evidence="3">TRa018bII</strain>
    </source>
</reference>
<feature type="coiled-coil region" evidence="1">
    <location>
        <begin position="397"/>
        <end position="424"/>
    </location>
</feature>